<name>E3EIJ9_PAEPS</name>
<protein>
    <submittedName>
        <fullName evidence="1">Uncharacterized protein</fullName>
    </submittedName>
</protein>
<dbReference type="EMBL" id="CP002213">
    <property type="protein sequence ID" value="ADO55637.1"/>
    <property type="molecule type" value="Genomic_DNA"/>
</dbReference>
<dbReference type="AlphaFoldDB" id="E3EIJ9"/>
<dbReference type="KEGG" id="ppm:PPSC2_07865"/>
<dbReference type="Proteomes" id="UP000006868">
    <property type="component" value="Chromosome"/>
</dbReference>
<reference evidence="1 2" key="1">
    <citation type="journal article" date="2011" name="J. Bacteriol.">
        <title>Complete genome sequence of Paenibacillus polymyxa SC2, a strain of plant growth-promoting Rhizobacterium with broad-spectrum antimicrobial activity.</title>
        <authorList>
            <person name="Ma M."/>
            <person name="Wang C."/>
            <person name="Ding Y."/>
            <person name="Li L."/>
            <person name="Shen D."/>
            <person name="Jiang X."/>
            <person name="Guan D."/>
            <person name="Cao F."/>
            <person name="Chen H."/>
            <person name="Feng R."/>
            <person name="Wang X."/>
            <person name="Ge Y."/>
            <person name="Yao L."/>
            <person name="Bing X."/>
            <person name="Yang X."/>
            <person name="Li J."/>
            <person name="Du B."/>
        </authorList>
    </citation>
    <scope>NUCLEOTIDE SEQUENCE [LARGE SCALE GENOMIC DNA]</scope>
    <source>
        <strain evidence="1 2">SC2</strain>
    </source>
</reference>
<dbReference type="RefSeq" id="WP_013370264.1">
    <property type="nucleotide sequence ID" value="NC_014622.2"/>
</dbReference>
<dbReference type="OrthoDB" id="1240928at2"/>
<dbReference type="PATRIC" id="fig|886882.15.peg.1644"/>
<gene>
    <name evidence="1" type="ORF">PPSC2_07865</name>
</gene>
<dbReference type="Pfam" id="PF12640">
    <property type="entry name" value="UPF0489"/>
    <property type="match status" value="1"/>
</dbReference>
<dbReference type="HOGENOM" id="CLU_2059065_0_0_9"/>
<proteinExistence type="predicted"/>
<sequence length="119" mass="13736">MRDHNWSFAAWEVSKIENRIQEGSLVVHVDSHFDDVPDGLVVRGLFEAKSKEDIMKVSRSYDRSLGQVPESNLMHIDNFIWALIGRGTIEEVIFVSRDKLELNVLPDVREEYAHCLPEN</sequence>
<accession>E3EIJ9</accession>
<organism evidence="1 2">
    <name type="scientific">Paenibacillus polymyxa (strain SC2)</name>
    <name type="common">Bacillus polymyxa</name>
    <dbReference type="NCBI Taxonomy" id="886882"/>
    <lineage>
        <taxon>Bacteria</taxon>
        <taxon>Bacillati</taxon>
        <taxon>Bacillota</taxon>
        <taxon>Bacilli</taxon>
        <taxon>Bacillales</taxon>
        <taxon>Paenibacillaceae</taxon>
        <taxon>Paenibacillus</taxon>
    </lineage>
</organism>
<evidence type="ECO:0000313" key="1">
    <source>
        <dbReference type="EMBL" id="ADO55637.1"/>
    </source>
</evidence>
<evidence type="ECO:0000313" key="2">
    <source>
        <dbReference type="Proteomes" id="UP000006868"/>
    </source>
</evidence>
<dbReference type="InterPro" id="IPR024131">
    <property type="entry name" value="UPF0489"/>
</dbReference>